<organism evidence="1 2">
    <name type="scientific">Rhizopus microsporus</name>
    <dbReference type="NCBI Taxonomy" id="58291"/>
    <lineage>
        <taxon>Eukaryota</taxon>
        <taxon>Fungi</taxon>
        <taxon>Fungi incertae sedis</taxon>
        <taxon>Mucoromycota</taxon>
        <taxon>Mucoromycotina</taxon>
        <taxon>Mucoromycetes</taxon>
        <taxon>Mucorales</taxon>
        <taxon>Mucorineae</taxon>
        <taxon>Rhizopodaceae</taxon>
        <taxon>Rhizopus</taxon>
    </lineage>
</organism>
<evidence type="ECO:0000313" key="1">
    <source>
        <dbReference type="EMBL" id="ORE22674.1"/>
    </source>
</evidence>
<reference evidence="1 2" key="1">
    <citation type="journal article" date="2016" name="Proc. Natl. Acad. Sci. U.S.A.">
        <title>Lipid metabolic changes in an early divergent fungus govern the establishment of a mutualistic symbiosis with endobacteria.</title>
        <authorList>
            <person name="Lastovetsky O.A."/>
            <person name="Gaspar M.L."/>
            <person name="Mondo S.J."/>
            <person name="LaButti K.M."/>
            <person name="Sandor L."/>
            <person name="Grigoriev I.V."/>
            <person name="Henry S.A."/>
            <person name="Pawlowska T.E."/>
        </authorList>
    </citation>
    <scope>NUCLEOTIDE SEQUENCE [LARGE SCALE GENOMIC DNA]</scope>
    <source>
        <strain evidence="1 2">ATCC 11559</strain>
    </source>
</reference>
<dbReference type="Proteomes" id="UP000242381">
    <property type="component" value="Unassembled WGS sequence"/>
</dbReference>
<gene>
    <name evidence="1" type="ORF">BCV71DRAFT_259979</name>
</gene>
<name>A0A0A1PK86_RHIZD</name>
<dbReference type="EMBL" id="KV921264">
    <property type="protein sequence ID" value="ORE22674.1"/>
    <property type="molecule type" value="Genomic_DNA"/>
</dbReference>
<dbReference type="OMA" id="KTHKPCI"/>
<proteinExistence type="predicted"/>
<evidence type="ECO:0000313" key="2">
    <source>
        <dbReference type="Proteomes" id="UP000242381"/>
    </source>
</evidence>
<sequence>MDIKRPSLYTRLRHASKFISRRTDRRKHQAIEPEIDVDQETLYEEPIEKYKWTCLDEDSDSIDDHYMDDMLESYTNTLDKLSGISNTQSNTRNTAVLIVLSPCALAAGNIARQRRKTHKPCIQF</sequence>
<protein>
    <submittedName>
        <fullName evidence="1">Uncharacterized protein</fullName>
    </submittedName>
</protein>
<dbReference type="AlphaFoldDB" id="A0A0A1PK86"/>
<accession>A0A0A1PK86</accession>
<dbReference type="VEuPathDB" id="FungiDB:BCV72DRAFT_333754"/>